<dbReference type="EMBL" id="PJQM01002252">
    <property type="protein sequence ID" value="RCH96894.1"/>
    <property type="molecule type" value="Genomic_DNA"/>
</dbReference>
<proteinExistence type="predicted"/>
<dbReference type="Proteomes" id="UP000253551">
    <property type="component" value="Unassembled WGS sequence"/>
</dbReference>
<dbReference type="AlphaFoldDB" id="A0A367K3V3"/>
<sequence length="232" mass="26424">MQIIEDMSEEDTAVVRTHQDNQQSISSMIEHHSNILDILKHALSSSIDIQRATSSFADGLGHSTLVGHMDDECVVFEASSGGANEDQSYTQDDAFKLIRILTSILVLKAYDLKNARFDTFVKYMTIIIQIIKWKITLSERYNWIQVFELLADFEQLLKEQDEIEGLLREENAGRVMVGEETVRIIFEAKQYGIDRSQASINDSSSTYIPLMMNNTDINICCYYILSVPNIHS</sequence>
<keyword evidence="2" id="KW-1185">Reference proteome</keyword>
<protein>
    <submittedName>
        <fullName evidence="1">Uncharacterized protein</fullName>
    </submittedName>
</protein>
<reference evidence="1 2" key="1">
    <citation type="journal article" date="2018" name="G3 (Bethesda)">
        <title>Phylogenetic and Phylogenomic Definition of Rhizopus Species.</title>
        <authorList>
            <person name="Gryganskyi A.P."/>
            <person name="Golan J."/>
            <person name="Dolatabadi S."/>
            <person name="Mondo S."/>
            <person name="Robb S."/>
            <person name="Idnurm A."/>
            <person name="Muszewska A."/>
            <person name="Steczkiewicz K."/>
            <person name="Masonjones S."/>
            <person name="Liao H.L."/>
            <person name="Gajdeczka M.T."/>
            <person name="Anike F."/>
            <person name="Vuek A."/>
            <person name="Anishchenko I.M."/>
            <person name="Voigt K."/>
            <person name="de Hoog G.S."/>
            <person name="Smith M.E."/>
            <person name="Heitman J."/>
            <person name="Vilgalys R."/>
            <person name="Stajich J.E."/>
        </authorList>
    </citation>
    <scope>NUCLEOTIDE SEQUENCE [LARGE SCALE GENOMIC DNA]</scope>
    <source>
        <strain evidence="1 2">LSU 92-RS-03</strain>
    </source>
</reference>
<evidence type="ECO:0000313" key="1">
    <source>
        <dbReference type="EMBL" id="RCH96894.1"/>
    </source>
</evidence>
<comment type="caution">
    <text evidence="1">The sequence shown here is derived from an EMBL/GenBank/DDBJ whole genome shotgun (WGS) entry which is preliminary data.</text>
</comment>
<gene>
    <name evidence="1" type="ORF">CU098_010205</name>
</gene>
<name>A0A367K3V3_RHIST</name>
<evidence type="ECO:0000313" key="2">
    <source>
        <dbReference type="Proteomes" id="UP000253551"/>
    </source>
</evidence>
<accession>A0A367K3V3</accession>
<organism evidence="1 2">
    <name type="scientific">Rhizopus stolonifer</name>
    <name type="common">Rhizopus nigricans</name>
    <dbReference type="NCBI Taxonomy" id="4846"/>
    <lineage>
        <taxon>Eukaryota</taxon>
        <taxon>Fungi</taxon>
        <taxon>Fungi incertae sedis</taxon>
        <taxon>Mucoromycota</taxon>
        <taxon>Mucoromycotina</taxon>
        <taxon>Mucoromycetes</taxon>
        <taxon>Mucorales</taxon>
        <taxon>Mucorineae</taxon>
        <taxon>Rhizopodaceae</taxon>
        <taxon>Rhizopus</taxon>
    </lineage>
</organism>
<dbReference type="OrthoDB" id="2251393at2759"/>